<dbReference type="Proteomes" id="UP001185331">
    <property type="component" value="Unassembled WGS sequence"/>
</dbReference>
<comment type="caution">
    <text evidence="1">The sequence shown here is derived from an EMBL/GenBank/DDBJ whole genome shotgun (WGS) entry which is preliminary data.</text>
</comment>
<name>A0AAE4BMG9_9DEIO</name>
<proteinExistence type="predicted"/>
<accession>A0AAE4BMG9</accession>
<evidence type="ECO:0000313" key="1">
    <source>
        <dbReference type="EMBL" id="MDR6218149.1"/>
    </source>
</evidence>
<gene>
    <name evidence="1" type="ORF">J2Y00_001712</name>
</gene>
<dbReference type="AlphaFoldDB" id="A0AAE4BMG9"/>
<protein>
    <submittedName>
        <fullName evidence="1">Uncharacterized protein</fullName>
    </submittedName>
</protein>
<dbReference type="EMBL" id="JAVDQK010000004">
    <property type="protein sequence ID" value="MDR6218149.1"/>
    <property type="molecule type" value="Genomic_DNA"/>
</dbReference>
<organism evidence="1 2">
    <name type="scientific">Deinococcus soli</name>
    <name type="common">ex Cha et al. 2016</name>
    <dbReference type="NCBI Taxonomy" id="1309411"/>
    <lineage>
        <taxon>Bacteria</taxon>
        <taxon>Thermotogati</taxon>
        <taxon>Deinococcota</taxon>
        <taxon>Deinococci</taxon>
        <taxon>Deinococcales</taxon>
        <taxon>Deinococcaceae</taxon>
        <taxon>Deinococcus</taxon>
    </lineage>
</organism>
<evidence type="ECO:0000313" key="2">
    <source>
        <dbReference type="Proteomes" id="UP001185331"/>
    </source>
</evidence>
<sequence length="91" mass="10344">MYRHHNPTPEPETVLEWIAQRFAERDNAPGALDEWIRDLIWDDGHAMHGWLIERAARAGYLAVHIRTGRALNATAIIPGVLLTPKDPRLSN</sequence>
<dbReference type="RefSeq" id="WP_309854236.1">
    <property type="nucleotide sequence ID" value="NZ_JAVDQJ010000004.1"/>
</dbReference>
<reference evidence="1" key="1">
    <citation type="submission" date="2023-07" db="EMBL/GenBank/DDBJ databases">
        <title>Sorghum-associated microbial communities from plants grown in Nebraska, USA.</title>
        <authorList>
            <person name="Schachtman D."/>
        </authorList>
    </citation>
    <scope>NUCLEOTIDE SEQUENCE</scope>
    <source>
        <strain evidence="1">BE330</strain>
    </source>
</reference>